<dbReference type="EMBL" id="JBBWWR010000005">
    <property type="protein sequence ID" value="KAK8967484.1"/>
    <property type="molecule type" value="Genomic_DNA"/>
</dbReference>
<sequence>MLSPNLRPPSSGEDLFPSREGSNSSRPSCVLAALIGPHFHHSSPSRRPFPVCRRPRWAAPPLVGGAVIFLAREEEDLQNNIQFACSKIDCGLIQSGGPCFDPQTSISHASIVMNLYYQSAGRNSWNCRVSFLDRLAGRTSPTHLGTWTGLRKIFG</sequence>
<keyword evidence="5" id="KW-1185">Reference proteome</keyword>
<dbReference type="PANTHER" id="PTHR31044:SF71">
    <property type="entry name" value="MAJOR POLLEN ALLERGEN OLE E 10-LIKE"/>
    <property type="match status" value="1"/>
</dbReference>
<organism evidence="4 5">
    <name type="scientific">Platanthera guangdongensis</name>
    <dbReference type="NCBI Taxonomy" id="2320717"/>
    <lineage>
        <taxon>Eukaryota</taxon>
        <taxon>Viridiplantae</taxon>
        <taxon>Streptophyta</taxon>
        <taxon>Embryophyta</taxon>
        <taxon>Tracheophyta</taxon>
        <taxon>Spermatophyta</taxon>
        <taxon>Magnoliopsida</taxon>
        <taxon>Liliopsida</taxon>
        <taxon>Asparagales</taxon>
        <taxon>Orchidaceae</taxon>
        <taxon>Orchidoideae</taxon>
        <taxon>Orchideae</taxon>
        <taxon>Orchidinae</taxon>
        <taxon>Platanthera</taxon>
    </lineage>
</organism>
<dbReference type="PANTHER" id="PTHR31044">
    <property type="entry name" value="BETA-1,3 GLUCANASE"/>
    <property type="match status" value="1"/>
</dbReference>
<name>A0ABR2MTE6_9ASPA</name>
<evidence type="ECO:0000313" key="5">
    <source>
        <dbReference type="Proteomes" id="UP001412067"/>
    </source>
</evidence>
<evidence type="ECO:0000256" key="2">
    <source>
        <dbReference type="SAM" id="MobiDB-lite"/>
    </source>
</evidence>
<evidence type="ECO:0000259" key="3">
    <source>
        <dbReference type="SMART" id="SM00768"/>
    </source>
</evidence>
<dbReference type="SMART" id="SM00768">
    <property type="entry name" value="X8"/>
    <property type="match status" value="1"/>
</dbReference>
<dbReference type="Gene3D" id="1.20.58.1040">
    <property type="match status" value="1"/>
</dbReference>
<dbReference type="Proteomes" id="UP001412067">
    <property type="component" value="Unassembled WGS sequence"/>
</dbReference>
<gene>
    <name evidence="4" type="primary">OLE9</name>
    <name evidence="4" type="ORF">KSP40_PGU007849</name>
</gene>
<feature type="region of interest" description="Disordered" evidence="2">
    <location>
        <begin position="1"/>
        <end position="22"/>
    </location>
</feature>
<comment type="caution">
    <text evidence="4">The sequence shown here is derived from an EMBL/GenBank/DDBJ whole genome shotgun (WGS) entry which is preliminary data.</text>
</comment>
<accession>A0ABR2MTE6</accession>
<evidence type="ECO:0000313" key="4">
    <source>
        <dbReference type="EMBL" id="KAK8967484.1"/>
    </source>
</evidence>
<protein>
    <submittedName>
        <fullName evidence="4">Glucan endo-1,3-beta-D-glucosidase</fullName>
    </submittedName>
</protein>
<feature type="domain" description="X8" evidence="3">
    <location>
        <begin position="71"/>
        <end position="140"/>
    </location>
</feature>
<dbReference type="Pfam" id="PF07983">
    <property type="entry name" value="X8"/>
    <property type="match status" value="1"/>
</dbReference>
<reference evidence="4 5" key="1">
    <citation type="journal article" date="2022" name="Nat. Plants">
        <title>Genomes of leafy and leafless Platanthera orchids illuminate the evolution of mycoheterotrophy.</title>
        <authorList>
            <person name="Li M.H."/>
            <person name="Liu K.W."/>
            <person name="Li Z."/>
            <person name="Lu H.C."/>
            <person name="Ye Q.L."/>
            <person name="Zhang D."/>
            <person name="Wang J.Y."/>
            <person name="Li Y.F."/>
            <person name="Zhong Z.M."/>
            <person name="Liu X."/>
            <person name="Yu X."/>
            <person name="Liu D.K."/>
            <person name="Tu X.D."/>
            <person name="Liu B."/>
            <person name="Hao Y."/>
            <person name="Liao X.Y."/>
            <person name="Jiang Y.T."/>
            <person name="Sun W.H."/>
            <person name="Chen J."/>
            <person name="Chen Y.Q."/>
            <person name="Ai Y."/>
            <person name="Zhai J.W."/>
            <person name="Wu S.S."/>
            <person name="Zhou Z."/>
            <person name="Hsiao Y.Y."/>
            <person name="Wu W.L."/>
            <person name="Chen Y.Y."/>
            <person name="Lin Y.F."/>
            <person name="Hsu J.L."/>
            <person name="Li C.Y."/>
            <person name="Wang Z.W."/>
            <person name="Zhao X."/>
            <person name="Zhong W.Y."/>
            <person name="Ma X.K."/>
            <person name="Ma L."/>
            <person name="Huang J."/>
            <person name="Chen G.Z."/>
            <person name="Huang M.Z."/>
            <person name="Huang L."/>
            <person name="Peng D.H."/>
            <person name="Luo Y.B."/>
            <person name="Zou S.Q."/>
            <person name="Chen S.P."/>
            <person name="Lan S."/>
            <person name="Tsai W.C."/>
            <person name="Van de Peer Y."/>
            <person name="Liu Z.J."/>
        </authorList>
    </citation>
    <scope>NUCLEOTIDE SEQUENCE [LARGE SCALE GENOMIC DNA]</scope>
    <source>
        <strain evidence="4">Lor288</strain>
    </source>
</reference>
<proteinExistence type="predicted"/>
<keyword evidence="1" id="KW-0732">Signal</keyword>
<evidence type="ECO:0000256" key="1">
    <source>
        <dbReference type="ARBA" id="ARBA00022729"/>
    </source>
</evidence>
<dbReference type="InterPro" id="IPR012946">
    <property type="entry name" value="X8"/>
</dbReference>
<dbReference type="InterPro" id="IPR044788">
    <property type="entry name" value="X8_dom_prot"/>
</dbReference>